<evidence type="ECO:0000313" key="14">
    <source>
        <dbReference type="EMBL" id="KAB2571191.1"/>
    </source>
</evidence>
<dbReference type="InterPro" id="IPR011527">
    <property type="entry name" value="ABC1_TM_dom"/>
</dbReference>
<evidence type="ECO:0000256" key="1">
    <source>
        <dbReference type="ARBA" id="ARBA00004141"/>
    </source>
</evidence>
<feature type="domain" description="ABC transporter" evidence="12">
    <location>
        <begin position="408"/>
        <end position="653"/>
    </location>
</feature>
<feature type="domain" description="ABC transmembrane type-1" evidence="13">
    <location>
        <begin position="727"/>
        <end position="1016"/>
    </location>
</feature>
<dbReference type="FunFam" id="3.40.50.300:FF:000251">
    <property type="entry name" value="ABC transporter B family member 19"/>
    <property type="match status" value="1"/>
</dbReference>
<dbReference type="Pfam" id="PF00664">
    <property type="entry name" value="ABC_membrane"/>
    <property type="match status" value="2"/>
</dbReference>
<feature type="region of interest" description="Disordered" evidence="10">
    <location>
        <begin position="360"/>
        <end position="387"/>
    </location>
</feature>
<dbReference type="PROSITE" id="PS00211">
    <property type="entry name" value="ABC_TRANSPORTER_1"/>
    <property type="match status" value="2"/>
</dbReference>
<evidence type="ECO:0000256" key="2">
    <source>
        <dbReference type="ARBA" id="ARBA00007577"/>
    </source>
</evidence>
<evidence type="ECO:0000259" key="13">
    <source>
        <dbReference type="PROSITE" id="PS50929"/>
    </source>
</evidence>
<feature type="transmembrane region" description="Helical" evidence="11">
    <location>
        <begin position="208"/>
        <end position="229"/>
    </location>
</feature>
<feature type="transmembrane region" description="Helical" evidence="11">
    <location>
        <begin position="774"/>
        <end position="796"/>
    </location>
</feature>
<keyword evidence="7" id="KW-0067">ATP-binding</keyword>
<dbReference type="Gene3D" id="3.40.50.300">
    <property type="entry name" value="P-loop containing nucleotide triphosphate hydrolases"/>
    <property type="match status" value="2"/>
</dbReference>
<dbReference type="SUPFAM" id="SSF52540">
    <property type="entry name" value="P-loop containing nucleoside triphosphate hydrolases"/>
    <property type="match status" value="2"/>
</dbReference>
<evidence type="ECO:0000256" key="6">
    <source>
        <dbReference type="ARBA" id="ARBA00022741"/>
    </source>
</evidence>
<feature type="transmembrane region" description="Helical" evidence="11">
    <location>
        <begin position="182"/>
        <end position="202"/>
    </location>
</feature>
<keyword evidence="6" id="KW-0547">Nucleotide-binding</keyword>
<reference evidence="14 15" key="1">
    <citation type="journal article" date="2019" name="Sci. Rep.">
        <title>A multi-omics analysis of the grapevine pathogen Lasiodiplodia theobromae reveals that temperature affects the expression of virulence- and pathogenicity-related genes.</title>
        <authorList>
            <person name="Felix C."/>
            <person name="Meneses R."/>
            <person name="Goncalves M.F.M."/>
            <person name="Tilleman L."/>
            <person name="Duarte A.S."/>
            <person name="Jorrin-Novo J.V."/>
            <person name="Van de Peer Y."/>
            <person name="Deforce D."/>
            <person name="Van Nieuwerburgh F."/>
            <person name="Esteves A.C."/>
            <person name="Alves A."/>
        </authorList>
    </citation>
    <scope>NUCLEOTIDE SEQUENCE [LARGE SCALE GENOMIC DNA]</scope>
    <source>
        <strain evidence="14 15">LA-SOL3</strain>
    </source>
</reference>
<dbReference type="PANTHER" id="PTHR43394:SF11">
    <property type="entry name" value="ATP-BINDING CASSETTE TRANSPORTER"/>
    <property type="match status" value="1"/>
</dbReference>
<dbReference type="GO" id="GO:0005524">
    <property type="term" value="F:ATP binding"/>
    <property type="evidence" value="ECO:0007669"/>
    <property type="project" value="UniProtKB-KW"/>
</dbReference>
<feature type="transmembrane region" description="Helical" evidence="11">
    <location>
        <begin position="107"/>
        <end position="130"/>
    </location>
</feature>
<dbReference type="PROSITE" id="PS50893">
    <property type="entry name" value="ABC_TRANSPORTER_2"/>
    <property type="match status" value="2"/>
</dbReference>
<accession>A0A5N5D0Q6</accession>
<feature type="domain" description="ABC transmembrane type-1" evidence="13">
    <location>
        <begin position="58"/>
        <end position="349"/>
    </location>
</feature>
<evidence type="ECO:0000256" key="4">
    <source>
        <dbReference type="ARBA" id="ARBA00022692"/>
    </source>
</evidence>
<evidence type="ECO:0000256" key="11">
    <source>
        <dbReference type="SAM" id="Phobius"/>
    </source>
</evidence>
<feature type="transmembrane region" description="Helical" evidence="11">
    <location>
        <begin position="955"/>
        <end position="976"/>
    </location>
</feature>
<dbReference type="EMBL" id="VCHE01000108">
    <property type="protein sequence ID" value="KAB2571191.1"/>
    <property type="molecule type" value="Genomic_DNA"/>
</dbReference>
<dbReference type="Proteomes" id="UP000325902">
    <property type="component" value="Unassembled WGS sequence"/>
</dbReference>
<dbReference type="SMART" id="SM00382">
    <property type="entry name" value="AAA"/>
    <property type="match status" value="2"/>
</dbReference>
<dbReference type="GO" id="GO:0015421">
    <property type="term" value="F:ABC-type oligopeptide transporter activity"/>
    <property type="evidence" value="ECO:0007669"/>
    <property type="project" value="TreeGrafter"/>
</dbReference>
<protein>
    <submittedName>
        <fullName evidence="14">Phosphatidylcholine translocator ABCB4</fullName>
    </submittedName>
</protein>
<dbReference type="InterPro" id="IPR017871">
    <property type="entry name" value="ABC_transporter-like_CS"/>
</dbReference>
<feature type="region of interest" description="Disordered" evidence="10">
    <location>
        <begin position="1"/>
        <end position="37"/>
    </location>
</feature>
<dbReference type="SUPFAM" id="SSF90123">
    <property type="entry name" value="ABC transporter transmembrane region"/>
    <property type="match status" value="2"/>
</dbReference>
<keyword evidence="15" id="KW-1185">Reference proteome</keyword>
<feature type="transmembrane region" description="Helical" evidence="11">
    <location>
        <begin position="53"/>
        <end position="77"/>
    </location>
</feature>
<dbReference type="Gene3D" id="1.20.1560.10">
    <property type="entry name" value="ABC transporter type 1, transmembrane domain"/>
    <property type="match status" value="1"/>
</dbReference>
<proteinExistence type="inferred from homology"/>
<dbReference type="InterPro" id="IPR039421">
    <property type="entry name" value="Type_1_exporter"/>
</dbReference>
<evidence type="ECO:0000256" key="10">
    <source>
        <dbReference type="SAM" id="MobiDB-lite"/>
    </source>
</evidence>
<dbReference type="GO" id="GO:0016887">
    <property type="term" value="F:ATP hydrolysis activity"/>
    <property type="evidence" value="ECO:0007669"/>
    <property type="project" value="InterPro"/>
</dbReference>
<comment type="similarity">
    <text evidence="2">Belongs to the ABC transporter superfamily. ABCB family. Multidrug resistance exporter (TC 3.A.1.201) subfamily.</text>
</comment>
<dbReference type="InterPro" id="IPR003593">
    <property type="entry name" value="AAA+_ATPase"/>
</dbReference>
<dbReference type="Pfam" id="PF00005">
    <property type="entry name" value="ABC_tran"/>
    <property type="match status" value="2"/>
</dbReference>
<dbReference type="InterPro" id="IPR036640">
    <property type="entry name" value="ABC1_TM_sf"/>
</dbReference>
<evidence type="ECO:0000256" key="7">
    <source>
        <dbReference type="ARBA" id="ARBA00022840"/>
    </source>
</evidence>
<dbReference type="GO" id="GO:0005743">
    <property type="term" value="C:mitochondrial inner membrane"/>
    <property type="evidence" value="ECO:0007669"/>
    <property type="project" value="TreeGrafter"/>
</dbReference>
<dbReference type="InterPro" id="IPR027417">
    <property type="entry name" value="P-loop_NTPase"/>
</dbReference>
<keyword evidence="3" id="KW-0813">Transport</keyword>
<feature type="transmembrane region" description="Helical" evidence="11">
    <location>
        <begin position="725"/>
        <end position="754"/>
    </location>
</feature>
<dbReference type="OrthoDB" id="6500128at2759"/>
<dbReference type="PANTHER" id="PTHR43394">
    <property type="entry name" value="ATP-DEPENDENT PERMEASE MDL1, MITOCHONDRIAL"/>
    <property type="match status" value="1"/>
</dbReference>
<organism evidence="14 15">
    <name type="scientific">Lasiodiplodia theobromae</name>
    <dbReference type="NCBI Taxonomy" id="45133"/>
    <lineage>
        <taxon>Eukaryota</taxon>
        <taxon>Fungi</taxon>
        <taxon>Dikarya</taxon>
        <taxon>Ascomycota</taxon>
        <taxon>Pezizomycotina</taxon>
        <taxon>Dothideomycetes</taxon>
        <taxon>Dothideomycetes incertae sedis</taxon>
        <taxon>Botryosphaeriales</taxon>
        <taxon>Botryosphaeriaceae</taxon>
        <taxon>Lasiodiplodia</taxon>
    </lineage>
</organism>
<evidence type="ECO:0000256" key="3">
    <source>
        <dbReference type="ARBA" id="ARBA00022448"/>
    </source>
</evidence>
<name>A0A5N5D0Q6_9PEZI</name>
<dbReference type="PROSITE" id="PS50929">
    <property type="entry name" value="ABC_TM1F"/>
    <property type="match status" value="2"/>
</dbReference>
<evidence type="ECO:0000259" key="12">
    <source>
        <dbReference type="PROSITE" id="PS50893"/>
    </source>
</evidence>
<dbReference type="CDD" id="cd18577">
    <property type="entry name" value="ABC_6TM_Pgp_ABCB1_D1_like"/>
    <property type="match status" value="1"/>
</dbReference>
<keyword evidence="9 11" id="KW-0472">Membrane</keyword>
<evidence type="ECO:0000256" key="8">
    <source>
        <dbReference type="ARBA" id="ARBA00022989"/>
    </source>
</evidence>
<dbReference type="CDD" id="cd18578">
    <property type="entry name" value="ABC_6TM_Pgp_ABCB1_D2_like"/>
    <property type="match status" value="1"/>
</dbReference>
<sequence length="1307" mass="136786">MSNDSVEKGSSPEADPGSENPISKTDETDSSKAESTSGSPLRLIYDAASGADVLVVCVSLVSATIGGALMPLMTIVFGKMTGEFQTITTSPGSSGGYSSRLNEFTLYFVYLAIAEFVTVYVTTVGLTLAGERITCKVRTRYLAAVLHQGVAALSDKPNAQGEVSLRLSSDAELVRVALSSKLGRAVSAISTVITAFVVGFIFSWRLALVLSSTLVAFVLIVGLFSNAIVKYTGQSAAAEAEAATVASEAIADVRSAAANCAQDALADKYASRLLDARRPGVLGKVAGATMMAAVTGVMLLAYALAFWQGSRFLVTGALSLADVLIVLLAILLGTVSLGLMGPEARAVADGMSAAARIHTAVGPSPPTAHNTPHEQGGGSGGSSGRLRSAEDDALLPAQQQQRVVNGHIEFEHVHFHYPSRRDVPVLADFSLNVAAGKTTAVVGPSGSGKSTLVGLLERFYDPVSGSISLDGQQLGNLEVGWLRRQMALVGQEALLFDASVFENIAHGLVGSAWENASEAAKREMVQRAAETANAHAFVETLPQGYDTRVGERGALLSGGQKQRICIARAIVADPRILLLDEATSALDPVAERAVQAALRTAMQGRTNLVIAHRLSTIKDADCIAVMGKGQIVEQGSYSELVEKRGAFFHLLEAQSLAVDGVAESNAGVAVDEARESLPASVDEKQDILAESELPAAQDDGKADPTAARGDAKGFISGLRTHDRPWLLVSIVFSILCGCLATAQSVVLSACIAAFGKNAYNYARLRHDVNFWAGMMLMLAFIGAFLQSVQGVALAICSESMVRRARTTIFKHVLRQDMSFFDIPAHSAGALSTMLTGRAADLDGLSGGSLGMLLVGASTIISGLIVAIAIGWKLGLVCTATAPLLLAAGHLRLSFLRKNEARTAAAYAAATTYAGEACKCIRVVAALTLESTVLRRYTVTLTAQARTNAISTCKATVFFALSQALVYCSFALCFWYGGRLMARGEYSMLQFFICYSTVIFGAQSAGSALSAAADTSKARGAAREFEAIAAIKPHIDVDDGSGIDLPTPVRGEVELRNVSYSYLTRPDKPSLTDVSLRVEPGQFAALVGPSGSGKSTVLALLERFYDPSPSSSSSSPNPGTILLDGHDLRALSVSSLRTQIALVGQDTPLLSGTVRDNLTLGLPDATSITDDAIMAACRQAALADVIASLPDGLNTFVGGLGGAALSGGQRQRVAIARALLRKPAVLLLDEATSALDSAAERVVQDALAAAARDRTTIAVAHRLSTVRGADVIFVLEGGRVVERGRHAELLAREGGVYARMVRAQSVEA</sequence>
<evidence type="ECO:0000313" key="15">
    <source>
        <dbReference type="Proteomes" id="UP000325902"/>
    </source>
</evidence>
<feature type="transmembrane region" description="Helical" evidence="11">
    <location>
        <begin position="281"/>
        <end position="306"/>
    </location>
</feature>
<gene>
    <name evidence="14" type="primary">Abcb4</name>
    <name evidence="14" type="ORF">DBV05_g10143</name>
</gene>
<dbReference type="GO" id="GO:0090374">
    <property type="term" value="P:oligopeptide export from mitochondrion"/>
    <property type="evidence" value="ECO:0007669"/>
    <property type="project" value="TreeGrafter"/>
</dbReference>
<feature type="transmembrane region" description="Helical" evidence="11">
    <location>
        <begin position="873"/>
        <end position="892"/>
    </location>
</feature>
<dbReference type="FunFam" id="3.40.50.300:FF:000967">
    <property type="entry name" value="ABC multidrug transporter mdr4"/>
    <property type="match status" value="1"/>
</dbReference>
<feature type="transmembrane region" description="Helical" evidence="11">
    <location>
        <begin position="843"/>
        <end position="867"/>
    </location>
</feature>
<evidence type="ECO:0000256" key="5">
    <source>
        <dbReference type="ARBA" id="ARBA00022737"/>
    </source>
</evidence>
<dbReference type="CDD" id="cd03249">
    <property type="entry name" value="ABC_MTABC3_MDL1_MDL2"/>
    <property type="match status" value="1"/>
</dbReference>
<comment type="caution">
    <text evidence="14">The sequence shown here is derived from an EMBL/GenBank/DDBJ whole genome shotgun (WGS) entry which is preliminary data.</text>
</comment>
<feature type="domain" description="ABC transporter" evidence="12">
    <location>
        <begin position="1052"/>
        <end position="1301"/>
    </location>
</feature>
<keyword evidence="5" id="KW-0677">Repeat</keyword>
<feature type="transmembrane region" description="Helical" evidence="11">
    <location>
        <begin position="312"/>
        <end position="335"/>
    </location>
</feature>
<comment type="subcellular location">
    <subcellularLocation>
        <location evidence="1">Membrane</location>
        <topology evidence="1">Multi-pass membrane protein</topology>
    </subcellularLocation>
</comment>
<keyword evidence="4 11" id="KW-0812">Transmembrane</keyword>
<keyword evidence="8 11" id="KW-1133">Transmembrane helix</keyword>
<evidence type="ECO:0000256" key="9">
    <source>
        <dbReference type="ARBA" id="ARBA00023136"/>
    </source>
</evidence>
<dbReference type="InterPro" id="IPR003439">
    <property type="entry name" value="ABC_transporter-like_ATP-bd"/>
</dbReference>